<keyword evidence="3" id="KW-1185">Reference proteome</keyword>
<accession>A0ABR7KUP5</accession>
<evidence type="ECO:0000313" key="2">
    <source>
        <dbReference type="EMBL" id="MBC6111771.1"/>
    </source>
</evidence>
<sequence length="53" mass="5315">MKKLENGKMEILKGGKLCSGPGYTTAGLIGGAIGGPILAAVFYISAWGGCSLN</sequence>
<dbReference type="Proteomes" id="UP000652755">
    <property type="component" value="Unassembled WGS sequence"/>
</dbReference>
<evidence type="ECO:0000256" key="1">
    <source>
        <dbReference type="SAM" id="Phobius"/>
    </source>
</evidence>
<protein>
    <submittedName>
        <fullName evidence="2">Uncharacterized protein</fullName>
    </submittedName>
</protein>
<keyword evidence="1" id="KW-1133">Transmembrane helix</keyword>
<reference evidence="2 3" key="1">
    <citation type="submission" date="2020-08" db="EMBL/GenBank/DDBJ databases">
        <authorList>
            <person name="Sun Q."/>
            <person name="Inoue M."/>
        </authorList>
    </citation>
    <scope>NUCLEOTIDE SEQUENCE [LARGE SCALE GENOMIC DNA]</scope>
    <source>
        <strain evidence="2 3">CCM 8938</strain>
    </source>
</reference>
<feature type="transmembrane region" description="Helical" evidence="1">
    <location>
        <begin position="21"/>
        <end position="44"/>
    </location>
</feature>
<proteinExistence type="predicted"/>
<dbReference type="EMBL" id="JACRYL010000013">
    <property type="protein sequence ID" value="MBC6111771.1"/>
    <property type="molecule type" value="Genomic_DNA"/>
</dbReference>
<comment type="caution">
    <text evidence="2">The sequence shown here is derived from an EMBL/GenBank/DDBJ whole genome shotgun (WGS) entry which is preliminary data.</text>
</comment>
<keyword evidence="1" id="KW-0472">Membrane</keyword>
<keyword evidence="1" id="KW-0812">Transmembrane</keyword>
<dbReference type="RefSeq" id="WP_187072203.1">
    <property type="nucleotide sequence ID" value="NZ_JACRYL010000013.1"/>
</dbReference>
<organism evidence="2 3">
    <name type="scientific">Pedobacter fastidiosus</name>
    <dbReference type="NCBI Taxonomy" id="2765361"/>
    <lineage>
        <taxon>Bacteria</taxon>
        <taxon>Pseudomonadati</taxon>
        <taxon>Bacteroidota</taxon>
        <taxon>Sphingobacteriia</taxon>
        <taxon>Sphingobacteriales</taxon>
        <taxon>Sphingobacteriaceae</taxon>
        <taxon>Pedobacter</taxon>
    </lineage>
</organism>
<name>A0ABR7KUP5_9SPHI</name>
<gene>
    <name evidence="2" type="ORF">H7U22_15210</name>
</gene>
<evidence type="ECO:0000313" key="3">
    <source>
        <dbReference type="Proteomes" id="UP000652755"/>
    </source>
</evidence>